<comment type="function">
    <text evidence="14">Member of the two-component regulatory system NreB/NreC involved in the control of dissimilatory nitrate/nitrite reduction in response to oxygen. NreB functions as a direct oxygen sensor histidine kinase which is autophosphorylated, in the absence of oxygen, probably at the conserved histidine residue, and transfers its phosphate group probably to a conserved aspartate residue of NreC. NreB/NreC activates the expression of the nitrate (narGHJI) and nitrite (nir) reductase operons, as well as the putative nitrate transporter gene narT.</text>
</comment>
<dbReference type="CDD" id="cd16917">
    <property type="entry name" value="HATPase_UhpB-NarQ-NarX-like"/>
    <property type="match status" value="1"/>
</dbReference>
<dbReference type="InterPro" id="IPR003594">
    <property type="entry name" value="HATPase_dom"/>
</dbReference>
<keyword evidence="16" id="KW-0472">Membrane</keyword>
<name>A0A841FP57_9ACTN</name>
<dbReference type="GO" id="GO:0046872">
    <property type="term" value="F:metal ion binding"/>
    <property type="evidence" value="ECO:0007669"/>
    <property type="project" value="UniProtKB-KW"/>
</dbReference>
<keyword evidence="8" id="KW-0808">Transferase</keyword>
<feature type="domain" description="Histidine kinase" evidence="17">
    <location>
        <begin position="292"/>
        <end position="377"/>
    </location>
</feature>
<evidence type="ECO:0000256" key="16">
    <source>
        <dbReference type="SAM" id="Phobius"/>
    </source>
</evidence>
<keyword evidence="9" id="KW-0479">Metal-binding</keyword>
<evidence type="ECO:0000313" key="19">
    <source>
        <dbReference type="Proteomes" id="UP000548476"/>
    </source>
</evidence>
<organism evidence="18 19">
    <name type="scientific">Phytomonospora endophytica</name>
    <dbReference type="NCBI Taxonomy" id="714109"/>
    <lineage>
        <taxon>Bacteria</taxon>
        <taxon>Bacillati</taxon>
        <taxon>Actinomycetota</taxon>
        <taxon>Actinomycetes</taxon>
        <taxon>Micromonosporales</taxon>
        <taxon>Micromonosporaceae</taxon>
        <taxon>Phytomonospora</taxon>
    </lineage>
</organism>
<evidence type="ECO:0000256" key="6">
    <source>
        <dbReference type="ARBA" id="ARBA00022485"/>
    </source>
</evidence>
<dbReference type="GO" id="GO:0051539">
    <property type="term" value="F:4 iron, 4 sulfur cluster binding"/>
    <property type="evidence" value="ECO:0007669"/>
    <property type="project" value="UniProtKB-KW"/>
</dbReference>
<dbReference type="AlphaFoldDB" id="A0A841FP57"/>
<dbReference type="InterPro" id="IPR050482">
    <property type="entry name" value="Sensor_HK_TwoCompSys"/>
</dbReference>
<keyword evidence="16" id="KW-0812">Transmembrane</keyword>
<evidence type="ECO:0000256" key="12">
    <source>
        <dbReference type="ARBA" id="ARBA00023012"/>
    </source>
</evidence>
<dbReference type="Pfam" id="PF07730">
    <property type="entry name" value="HisKA_3"/>
    <property type="match status" value="1"/>
</dbReference>
<feature type="transmembrane region" description="Helical" evidence="16">
    <location>
        <begin position="136"/>
        <end position="154"/>
    </location>
</feature>
<dbReference type="EMBL" id="JACHGT010000013">
    <property type="protein sequence ID" value="MBB6037614.1"/>
    <property type="molecule type" value="Genomic_DNA"/>
</dbReference>
<dbReference type="InterPro" id="IPR036890">
    <property type="entry name" value="HATPase_C_sf"/>
</dbReference>
<comment type="catalytic activity">
    <reaction evidence="1">
        <text>ATP + protein L-histidine = ADP + protein N-phospho-L-histidine.</text>
        <dbReference type="EC" id="2.7.13.3"/>
    </reaction>
</comment>
<evidence type="ECO:0000256" key="8">
    <source>
        <dbReference type="ARBA" id="ARBA00022679"/>
    </source>
</evidence>
<dbReference type="InterPro" id="IPR004358">
    <property type="entry name" value="Sig_transdc_His_kin-like_C"/>
</dbReference>
<dbReference type="GO" id="GO:0005737">
    <property type="term" value="C:cytoplasm"/>
    <property type="evidence" value="ECO:0007669"/>
    <property type="project" value="UniProtKB-SubCell"/>
</dbReference>
<dbReference type="GO" id="GO:0000155">
    <property type="term" value="F:phosphorelay sensor kinase activity"/>
    <property type="evidence" value="ECO:0007669"/>
    <property type="project" value="InterPro"/>
</dbReference>
<dbReference type="SUPFAM" id="SSF55874">
    <property type="entry name" value="ATPase domain of HSP90 chaperone/DNA topoisomerase II/histidine kinase"/>
    <property type="match status" value="1"/>
</dbReference>
<evidence type="ECO:0000313" key="18">
    <source>
        <dbReference type="EMBL" id="MBB6037614.1"/>
    </source>
</evidence>
<keyword evidence="6" id="KW-0004">4Fe-4S</keyword>
<feature type="transmembrane region" description="Helical" evidence="16">
    <location>
        <begin position="41"/>
        <end position="60"/>
    </location>
</feature>
<feature type="transmembrane region" description="Helical" evidence="16">
    <location>
        <begin position="15"/>
        <end position="34"/>
    </location>
</feature>
<evidence type="ECO:0000256" key="3">
    <source>
        <dbReference type="ARBA" id="ARBA00004496"/>
    </source>
</evidence>
<keyword evidence="13" id="KW-0411">Iron-sulfur</keyword>
<comment type="subcellular location">
    <subcellularLocation>
        <location evidence="3">Cytoplasm</location>
    </subcellularLocation>
</comment>
<sequence length="377" mass="39471">MDHDALLGRHQSWDVFYSVVAVAVAAITVATSTAPVEKFRALGLLAAIALWYVFVGRPIIVCRTHGPVRQGVFVAGLVALYFGLATATSAANLLLLALCSMVLFMENFLFGALAVVALNTATVGAAVAAGQDVVDAIVLSAAISVWSVVLGRWSRRVIEQSIARAEMIAELEASREEVARLSHEAGTAAERQRVAADIHDTLAQGFGSIVMLVQAVRRSIELESPTVDEQLDLIERTARDNLAEARAIVTAMQPAALAAVTVEEAIRRLADDADVAVTGASRELPPAVAVVLLRSCQEALTNIRRHAGTAAVRIGLSYSDDTVALTVHDDGRGFDPAAVAGGFGLSGMRGRATEVGGTMTLDSAPGAGTTVRVEVPA</sequence>
<dbReference type="Gene3D" id="1.20.5.1930">
    <property type="match status" value="1"/>
</dbReference>
<feature type="transmembrane region" description="Helical" evidence="16">
    <location>
        <begin position="72"/>
        <end position="96"/>
    </location>
</feature>
<keyword evidence="7" id="KW-0963">Cytoplasm</keyword>
<comment type="caution">
    <text evidence="18">The sequence shown here is derived from an EMBL/GenBank/DDBJ whole genome shotgun (WGS) entry which is preliminary data.</text>
</comment>
<dbReference type="SMART" id="SM00387">
    <property type="entry name" value="HATPase_c"/>
    <property type="match status" value="1"/>
</dbReference>
<dbReference type="Gene3D" id="3.30.565.10">
    <property type="entry name" value="Histidine kinase-like ATPase, C-terminal domain"/>
    <property type="match status" value="1"/>
</dbReference>
<dbReference type="Pfam" id="PF02518">
    <property type="entry name" value="HATPase_c"/>
    <property type="match status" value="1"/>
</dbReference>
<dbReference type="InterPro" id="IPR005467">
    <property type="entry name" value="His_kinase_dom"/>
</dbReference>
<dbReference type="PANTHER" id="PTHR24421">
    <property type="entry name" value="NITRATE/NITRITE SENSOR PROTEIN NARX-RELATED"/>
    <property type="match status" value="1"/>
</dbReference>
<dbReference type="GO" id="GO:0046983">
    <property type="term" value="F:protein dimerization activity"/>
    <property type="evidence" value="ECO:0007669"/>
    <property type="project" value="InterPro"/>
</dbReference>
<dbReference type="PIRSF" id="PIRSF037434">
    <property type="entry name" value="STHK_ChrS"/>
    <property type="match status" value="1"/>
</dbReference>
<keyword evidence="11" id="KW-0408">Iron</keyword>
<evidence type="ECO:0000256" key="14">
    <source>
        <dbReference type="ARBA" id="ARBA00024827"/>
    </source>
</evidence>
<keyword evidence="19" id="KW-1185">Reference proteome</keyword>
<evidence type="ECO:0000256" key="4">
    <source>
        <dbReference type="ARBA" id="ARBA00012438"/>
    </source>
</evidence>
<keyword evidence="10 18" id="KW-0418">Kinase</keyword>
<keyword evidence="16" id="KW-1133">Transmembrane helix</keyword>
<evidence type="ECO:0000256" key="2">
    <source>
        <dbReference type="ARBA" id="ARBA00001966"/>
    </source>
</evidence>
<evidence type="ECO:0000256" key="13">
    <source>
        <dbReference type="ARBA" id="ARBA00023014"/>
    </source>
</evidence>
<evidence type="ECO:0000256" key="15">
    <source>
        <dbReference type="ARBA" id="ARBA00030800"/>
    </source>
</evidence>
<dbReference type="PROSITE" id="PS50109">
    <property type="entry name" value="HIS_KIN"/>
    <property type="match status" value="1"/>
</dbReference>
<protein>
    <recommendedName>
        <fullName evidence="5">Oxygen sensor histidine kinase NreB</fullName>
        <ecNumber evidence="4">2.7.13.3</ecNumber>
    </recommendedName>
    <alternativeName>
        <fullName evidence="15">Nitrogen regulation protein B</fullName>
    </alternativeName>
</protein>
<feature type="transmembrane region" description="Helical" evidence="16">
    <location>
        <begin position="108"/>
        <end position="130"/>
    </location>
</feature>
<evidence type="ECO:0000256" key="10">
    <source>
        <dbReference type="ARBA" id="ARBA00022777"/>
    </source>
</evidence>
<evidence type="ECO:0000256" key="5">
    <source>
        <dbReference type="ARBA" id="ARBA00017322"/>
    </source>
</evidence>
<dbReference type="EC" id="2.7.13.3" evidence="4"/>
<evidence type="ECO:0000256" key="1">
    <source>
        <dbReference type="ARBA" id="ARBA00000085"/>
    </source>
</evidence>
<dbReference type="InterPro" id="IPR011712">
    <property type="entry name" value="Sig_transdc_His_kin_sub3_dim/P"/>
</dbReference>
<dbReference type="GO" id="GO:0016020">
    <property type="term" value="C:membrane"/>
    <property type="evidence" value="ECO:0007669"/>
    <property type="project" value="InterPro"/>
</dbReference>
<accession>A0A841FP57</accession>
<dbReference type="PRINTS" id="PR00344">
    <property type="entry name" value="BCTRLSENSOR"/>
</dbReference>
<dbReference type="RefSeq" id="WP_184790434.1">
    <property type="nucleotide sequence ID" value="NZ_BONT01000054.1"/>
</dbReference>
<reference evidence="18 19" key="1">
    <citation type="submission" date="2020-08" db="EMBL/GenBank/DDBJ databases">
        <title>Genomic Encyclopedia of Type Strains, Phase IV (KMG-IV): sequencing the most valuable type-strain genomes for metagenomic binning, comparative biology and taxonomic classification.</title>
        <authorList>
            <person name="Goeker M."/>
        </authorList>
    </citation>
    <scope>NUCLEOTIDE SEQUENCE [LARGE SCALE GENOMIC DNA]</scope>
    <source>
        <strain evidence="18 19">YIM 65646</strain>
    </source>
</reference>
<keyword evidence="12" id="KW-0902">Two-component regulatory system</keyword>
<evidence type="ECO:0000259" key="17">
    <source>
        <dbReference type="PROSITE" id="PS50109"/>
    </source>
</evidence>
<comment type="cofactor">
    <cofactor evidence="2">
        <name>[4Fe-4S] cluster</name>
        <dbReference type="ChEBI" id="CHEBI:49883"/>
    </cofactor>
</comment>
<dbReference type="InterPro" id="IPR017205">
    <property type="entry name" value="Sig_transdc_His_kinase_ChrS"/>
</dbReference>
<evidence type="ECO:0000256" key="9">
    <source>
        <dbReference type="ARBA" id="ARBA00022723"/>
    </source>
</evidence>
<dbReference type="Proteomes" id="UP000548476">
    <property type="component" value="Unassembled WGS sequence"/>
</dbReference>
<evidence type="ECO:0000256" key="7">
    <source>
        <dbReference type="ARBA" id="ARBA00022490"/>
    </source>
</evidence>
<evidence type="ECO:0000256" key="11">
    <source>
        <dbReference type="ARBA" id="ARBA00023004"/>
    </source>
</evidence>
<gene>
    <name evidence="18" type="ORF">HNR73_005492</name>
</gene>
<proteinExistence type="predicted"/>